<evidence type="ECO:0000313" key="3">
    <source>
        <dbReference type="Proteomes" id="UP000271162"/>
    </source>
</evidence>
<reference evidence="4" key="1">
    <citation type="submission" date="2017-02" db="UniProtKB">
        <authorList>
            <consortium name="WormBaseParasite"/>
        </authorList>
    </citation>
    <scope>IDENTIFICATION</scope>
</reference>
<organism evidence="4">
    <name type="scientific">Nippostrongylus brasiliensis</name>
    <name type="common">Rat hookworm</name>
    <dbReference type="NCBI Taxonomy" id="27835"/>
    <lineage>
        <taxon>Eukaryota</taxon>
        <taxon>Metazoa</taxon>
        <taxon>Ecdysozoa</taxon>
        <taxon>Nematoda</taxon>
        <taxon>Chromadorea</taxon>
        <taxon>Rhabditida</taxon>
        <taxon>Rhabditina</taxon>
        <taxon>Rhabditomorpha</taxon>
        <taxon>Strongyloidea</taxon>
        <taxon>Heligmosomidae</taxon>
        <taxon>Nippostrongylus</taxon>
    </lineage>
</organism>
<dbReference type="Proteomes" id="UP000271162">
    <property type="component" value="Unassembled WGS sequence"/>
</dbReference>
<evidence type="ECO:0000313" key="2">
    <source>
        <dbReference type="EMBL" id="VDL84829.1"/>
    </source>
</evidence>
<dbReference type="InterPro" id="IPR014044">
    <property type="entry name" value="CAP_dom"/>
</dbReference>
<dbReference type="STRING" id="27835.A0A0N4YV15"/>
<proteinExistence type="predicted"/>
<dbReference type="CDD" id="cd05380">
    <property type="entry name" value="CAP_euk"/>
    <property type="match status" value="1"/>
</dbReference>
<evidence type="ECO:0000259" key="1">
    <source>
        <dbReference type="Pfam" id="PF00188"/>
    </source>
</evidence>
<dbReference type="WBParaSite" id="NBR_0002108701-mRNA-1">
    <property type="protein sequence ID" value="NBR_0002108701-mRNA-1"/>
    <property type="gene ID" value="NBR_0002108701"/>
</dbReference>
<dbReference type="Pfam" id="PF00188">
    <property type="entry name" value="CAP"/>
    <property type="match status" value="1"/>
</dbReference>
<feature type="domain" description="SCP" evidence="1">
    <location>
        <begin position="19"/>
        <end position="99"/>
    </location>
</feature>
<dbReference type="EMBL" id="UYSL01025895">
    <property type="protein sequence ID" value="VDL84829.1"/>
    <property type="molecule type" value="Genomic_DNA"/>
</dbReference>
<evidence type="ECO:0000313" key="4">
    <source>
        <dbReference type="WBParaSite" id="NBR_0002108701-mRNA-1"/>
    </source>
</evidence>
<sequence length="124" mass="13911">MVARGIVRDGKPGNKNCPSATNMQKLSYDWNEGVHAQRYADTCPTSQAATCNNPRFGQNVYIVESNAIPFGKAFESAVDTWFNEILINGINYQMLFTKMLMTKYLGPTRFSQVSNTANLFLNFP</sequence>
<protein>
    <submittedName>
        <fullName evidence="4">SCP domain-containing protein</fullName>
    </submittedName>
</protein>
<keyword evidence="3" id="KW-1185">Reference proteome</keyword>
<dbReference type="InterPro" id="IPR035940">
    <property type="entry name" value="CAP_sf"/>
</dbReference>
<gene>
    <name evidence="2" type="ORF">NBR_LOCUS21088</name>
</gene>
<reference evidence="2 3" key="2">
    <citation type="submission" date="2018-11" db="EMBL/GenBank/DDBJ databases">
        <authorList>
            <consortium name="Pathogen Informatics"/>
        </authorList>
    </citation>
    <scope>NUCLEOTIDE SEQUENCE [LARGE SCALE GENOMIC DNA]</scope>
</reference>
<dbReference type="AlphaFoldDB" id="A0A0N4YV15"/>
<accession>A0A0N4YV15</accession>
<name>A0A0N4YV15_NIPBR</name>
<dbReference type="Gene3D" id="3.40.33.10">
    <property type="entry name" value="CAP"/>
    <property type="match status" value="1"/>
</dbReference>
<dbReference type="SUPFAM" id="SSF55797">
    <property type="entry name" value="PR-1-like"/>
    <property type="match status" value="1"/>
</dbReference>